<dbReference type="Proteomes" id="UP000063789">
    <property type="component" value="Chromosome"/>
</dbReference>
<dbReference type="OrthoDB" id="3392994at2"/>
<dbReference type="SUPFAM" id="SSF53927">
    <property type="entry name" value="Cytidine deaminase-like"/>
    <property type="match status" value="1"/>
</dbReference>
<organism evidence="1 2">
    <name type="scientific">Gordonia phthalatica</name>
    <dbReference type="NCBI Taxonomy" id="1136941"/>
    <lineage>
        <taxon>Bacteria</taxon>
        <taxon>Bacillati</taxon>
        <taxon>Actinomycetota</taxon>
        <taxon>Actinomycetes</taxon>
        <taxon>Mycobacteriales</taxon>
        <taxon>Gordoniaceae</taxon>
        <taxon>Gordonia</taxon>
    </lineage>
</organism>
<dbReference type="AlphaFoldDB" id="A0A0N9N4K1"/>
<evidence type="ECO:0000313" key="2">
    <source>
        <dbReference type="Proteomes" id="UP000063789"/>
    </source>
</evidence>
<dbReference type="EMBL" id="CP011853">
    <property type="protein sequence ID" value="ALG85342.1"/>
    <property type="molecule type" value="Genomic_DNA"/>
</dbReference>
<dbReference type="KEGG" id="goq:ACH46_13725"/>
<dbReference type="InterPro" id="IPR016193">
    <property type="entry name" value="Cytidine_deaminase-like"/>
</dbReference>
<keyword evidence="2" id="KW-1185">Reference proteome</keyword>
<dbReference type="Gene3D" id="3.40.140.10">
    <property type="entry name" value="Cytidine Deaminase, domain 2"/>
    <property type="match status" value="1"/>
</dbReference>
<evidence type="ECO:0000313" key="1">
    <source>
        <dbReference type="EMBL" id="ALG85342.1"/>
    </source>
</evidence>
<sequence length="106" mass="10478">MTLDDEDAKLLILARGAAGRTGGGQGAAVRDTDGRTYAGAPVERTHLTLTALQVAAATALASGAPGFEAGLLFGGSADDAGIALLHEISPAATVIVTDPAGHVKEN</sequence>
<dbReference type="GO" id="GO:0003824">
    <property type="term" value="F:catalytic activity"/>
    <property type="evidence" value="ECO:0007669"/>
    <property type="project" value="InterPro"/>
</dbReference>
<reference evidence="2" key="1">
    <citation type="submission" date="2015-06" db="EMBL/GenBank/DDBJ databases">
        <title>Complete genome sequence and metabolic analysis of phthalate degradation pathway in Gordonia sp. QH-11.</title>
        <authorList>
            <person name="Jin D."/>
            <person name="Kong X."/>
            <person name="Bai Z."/>
        </authorList>
    </citation>
    <scope>NUCLEOTIDE SEQUENCE [LARGE SCALE GENOMIC DNA]</scope>
    <source>
        <strain evidence="2">QH-11</strain>
    </source>
</reference>
<name>A0A0N9N4K1_9ACTN</name>
<proteinExistence type="predicted"/>
<dbReference type="RefSeq" id="WP_062393423.1">
    <property type="nucleotide sequence ID" value="NZ_CP011853.1"/>
</dbReference>
<dbReference type="STRING" id="1136941.ACH46_13725"/>
<accession>A0A0N9N4K1</accession>
<gene>
    <name evidence="1" type="ORF">ACH46_13725</name>
</gene>
<protein>
    <submittedName>
        <fullName evidence="1">Cytidine deaminase</fullName>
    </submittedName>
</protein>
<reference evidence="1 2" key="2">
    <citation type="journal article" date="2017" name="Int. J. Syst. Evol. Microbiol.">
        <title>Gordonia phthalatica sp. nov., a di-n-butyl phthalate-degrading bacterium isolated from activated sludge.</title>
        <authorList>
            <person name="Jin D."/>
            <person name="Kong X."/>
            <person name="Jia M."/>
            <person name="Yu X."/>
            <person name="Wang X."/>
            <person name="Zhuang X."/>
            <person name="Deng Y."/>
            <person name="Bai Z."/>
        </authorList>
    </citation>
    <scope>NUCLEOTIDE SEQUENCE [LARGE SCALE GENOMIC DNA]</scope>
    <source>
        <strain evidence="1 2">QH-11</strain>
    </source>
</reference>
<dbReference type="PATRIC" id="fig|1136941.3.peg.2804"/>